<dbReference type="EMBL" id="JFKC01000017">
    <property type="protein sequence ID" value="OSQ48218.1"/>
    <property type="molecule type" value="Genomic_DNA"/>
</dbReference>
<protein>
    <submittedName>
        <fullName evidence="1">Uncharacterized protein</fullName>
    </submittedName>
</protein>
<name>A0A1X4NID1_9RHOB</name>
<dbReference type="AlphaFoldDB" id="A0A1X4NID1"/>
<keyword evidence="2" id="KW-1185">Reference proteome</keyword>
<evidence type="ECO:0000313" key="2">
    <source>
        <dbReference type="Proteomes" id="UP000193926"/>
    </source>
</evidence>
<evidence type="ECO:0000313" key="1">
    <source>
        <dbReference type="EMBL" id="OSQ48218.1"/>
    </source>
</evidence>
<sequence>MKKFLKIAAIIVGVLVLLGAVGYSVVMYASSGARSTARDFIMLSSTGNHDEANAFLHQSLRTEENIQKIAAIFDGVDPYTEVSFSGVSMSGGSTSLEGTAKTGEGCASKVEMQMVEEQITYFNISPLCR</sequence>
<proteinExistence type="predicted"/>
<gene>
    <name evidence="1" type="ORF">MGEO_14975</name>
</gene>
<accession>A0A1X4NID1</accession>
<organism evidence="1 2">
    <name type="scientific">Marivita geojedonensis</name>
    <dbReference type="NCBI Taxonomy" id="1123756"/>
    <lineage>
        <taxon>Bacteria</taxon>
        <taxon>Pseudomonadati</taxon>
        <taxon>Pseudomonadota</taxon>
        <taxon>Alphaproteobacteria</taxon>
        <taxon>Rhodobacterales</taxon>
        <taxon>Roseobacteraceae</taxon>
        <taxon>Marivita</taxon>
    </lineage>
</organism>
<dbReference type="RefSeq" id="WP_085639556.1">
    <property type="nucleotide sequence ID" value="NZ_JFKC01000017.1"/>
</dbReference>
<dbReference type="Proteomes" id="UP000193926">
    <property type="component" value="Unassembled WGS sequence"/>
</dbReference>
<reference evidence="1 2" key="1">
    <citation type="submission" date="2014-03" db="EMBL/GenBank/DDBJ databases">
        <title>The draft genome sequence of Marivita geojedonensis KCTC 23882.</title>
        <authorList>
            <person name="Lai Q."/>
            <person name="Shao Z."/>
        </authorList>
    </citation>
    <scope>NUCLEOTIDE SEQUENCE [LARGE SCALE GENOMIC DNA]</scope>
    <source>
        <strain evidence="1 2">DPG-138</strain>
    </source>
</reference>
<dbReference type="OrthoDB" id="7868180at2"/>
<comment type="caution">
    <text evidence="1">The sequence shown here is derived from an EMBL/GenBank/DDBJ whole genome shotgun (WGS) entry which is preliminary data.</text>
</comment>